<accession>A0A1E7DU48</accession>
<dbReference type="Proteomes" id="UP000095658">
    <property type="component" value="Unassembled WGS sequence"/>
</dbReference>
<feature type="transmembrane region" description="Helical" evidence="6">
    <location>
        <begin position="46"/>
        <end position="68"/>
    </location>
</feature>
<evidence type="ECO:0000313" key="8">
    <source>
        <dbReference type="EMBL" id="OES46535.1"/>
    </source>
</evidence>
<dbReference type="AlphaFoldDB" id="A0A1E7DU48"/>
<gene>
    <name evidence="8" type="ORF">BA724_00310</name>
</gene>
<dbReference type="GO" id="GO:0005886">
    <property type="term" value="C:plasma membrane"/>
    <property type="evidence" value="ECO:0007669"/>
    <property type="project" value="UniProtKB-SubCell"/>
</dbReference>
<dbReference type="Pfam" id="PF03553">
    <property type="entry name" value="Na_H_antiporter"/>
    <property type="match status" value="1"/>
</dbReference>
<evidence type="ECO:0000256" key="1">
    <source>
        <dbReference type="ARBA" id="ARBA00004651"/>
    </source>
</evidence>
<feature type="domain" description="Na+/H+ antiporter NhaC-like C-terminal" evidence="7">
    <location>
        <begin position="6"/>
        <end position="59"/>
    </location>
</feature>
<evidence type="ECO:0000259" key="7">
    <source>
        <dbReference type="Pfam" id="PF03553"/>
    </source>
</evidence>
<keyword evidence="3 6" id="KW-0812">Transmembrane</keyword>
<sequence length="72" mass="7259">MLLLSALASVLAGAVFGDHCSPISDTTILSSTGAGSNHMDHVMTQIPYALISVICATAGSLFSVSLTAHGQV</sequence>
<dbReference type="STRING" id="1714016.BA724_00310"/>
<evidence type="ECO:0000256" key="4">
    <source>
        <dbReference type="ARBA" id="ARBA00022989"/>
    </source>
</evidence>
<evidence type="ECO:0000313" key="9">
    <source>
        <dbReference type="Proteomes" id="UP000095658"/>
    </source>
</evidence>
<evidence type="ECO:0000256" key="5">
    <source>
        <dbReference type="ARBA" id="ARBA00023136"/>
    </source>
</evidence>
<dbReference type="EMBL" id="MAMP01000001">
    <property type="protein sequence ID" value="OES46535.1"/>
    <property type="molecule type" value="Genomic_DNA"/>
</dbReference>
<evidence type="ECO:0000256" key="3">
    <source>
        <dbReference type="ARBA" id="ARBA00022692"/>
    </source>
</evidence>
<reference evidence="8 9" key="1">
    <citation type="submission" date="2016-06" db="EMBL/GenBank/DDBJ databases">
        <title>Domibacillus iocasae genome sequencing.</title>
        <authorList>
            <person name="Verma A."/>
            <person name="Pal Y."/>
            <person name="Ojha A.K."/>
            <person name="Krishnamurthi S."/>
        </authorList>
    </citation>
    <scope>NUCLEOTIDE SEQUENCE [LARGE SCALE GENOMIC DNA]</scope>
    <source>
        <strain evidence="8 9">DSM 29979</strain>
    </source>
</reference>
<proteinExistence type="predicted"/>
<protein>
    <recommendedName>
        <fullName evidence="7">Na+/H+ antiporter NhaC-like C-terminal domain-containing protein</fullName>
    </recommendedName>
</protein>
<keyword evidence="4 6" id="KW-1133">Transmembrane helix</keyword>
<organism evidence="8 9">
    <name type="scientific">Domibacillus iocasae</name>
    <dbReference type="NCBI Taxonomy" id="1714016"/>
    <lineage>
        <taxon>Bacteria</taxon>
        <taxon>Bacillati</taxon>
        <taxon>Bacillota</taxon>
        <taxon>Bacilli</taxon>
        <taxon>Bacillales</taxon>
        <taxon>Bacillaceae</taxon>
        <taxon>Domibacillus</taxon>
    </lineage>
</organism>
<comment type="caution">
    <text evidence="8">The sequence shown here is derived from an EMBL/GenBank/DDBJ whole genome shotgun (WGS) entry which is preliminary data.</text>
</comment>
<evidence type="ECO:0000256" key="2">
    <source>
        <dbReference type="ARBA" id="ARBA00022475"/>
    </source>
</evidence>
<dbReference type="InterPro" id="IPR018461">
    <property type="entry name" value="Na/H_Antiport_NhaC-like_C"/>
</dbReference>
<evidence type="ECO:0000256" key="6">
    <source>
        <dbReference type="SAM" id="Phobius"/>
    </source>
</evidence>
<dbReference type="PANTHER" id="PTHR43478">
    <property type="entry name" value="NA+/H+ ANTIPORTER-RELATED"/>
    <property type="match status" value="1"/>
</dbReference>
<keyword evidence="5 6" id="KW-0472">Membrane</keyword>
<keyword evidence="2" id="KW-1003">Cell membrane</keyword>
<dbReference type="PANTHER" id="PTHR43478:SF1">
    <property type="entry name" value="NA+_H+ ANTIPORTER NHAC-LIKE C-TERMINAL DOMAIN-CONTAINING PROTEIN"/>
    <property type="match status" value="1"/>
</dbReference>
<name>A0A1E7DU48_9BACI</name>
<comment type="subcellular location">
    <subcellularLocation>
        <location evidence="1">Cell membrane</location>
        <topology evidence="1">Multi-pass membrane protein</topology>
    </subcellularLocation>
</comment>
<keyword evidence="9" id="KW-1185">Reference proteome</keyword>